<feature type="signal peptide" evidence="6">
    <location>
        <begin position="1"/>
        <end position="18"/>
    </location>
</feature>
<gene>
    <name evidence="8" type="ORF">RHSIM_Rhsim06G0114900</name>
</gene>
<evidence type="ECO:0000256" key="3">
    <source>
        <dbReference type="ARBA" id="ARBA00023155"/>
    </source>
</evidence>
<dbReference type="AlphaFoldDB" id="A0A834GVG1"/>
<dbReference type="InterPro" id="IPR057993">
    <property type="entry name" value="HD-Zip_IV_C"/>
</dbReference>
<dbReference type="GO" id="GO:0003677">
    <property type="term" value="F:DNA binding"/>
    <property type="evidence" value="ECO:0007669"/>
    <property type="project" value="UniProtKB-KW"/>
</dbReference>
<dbReference type="OrthoDB" id="1617572at2759"/>
<keyword evidence="1" id="KW-0805">Transcription regulation</keyword>
<reference evidence="8" key="1">
    <citation type="submission" date="2019-11" db="EMBL/GenBank/DDBJ databases">
        <authorList>
            <person name="Liu Y."/>
            <person name="Hou J."/>
            <person name="Li T.-Q."/>
            <person name="Guan C.-H."/>
            <person name="Wu X."/>
            <person name="Wu H.-Z."/>
            <person name="Ling F."/>
            <person name="Zhang R."/>
            <person name="Shi X.-G."/>
            <person name="Ren J.-P."/>
            <person name="Chen E.-F."/>
            <person name="Sun J.-M."/>
        </authorList>
    </citation>
    <scope>NUCLEOTIDE SEQUENCE</scope>
    <source>
        <strain evidence="8">Adult_tree_wgs_1</strain>
        <tissue evidence="8">Leaves</tissue>
    </source>
</reference>
<dbReference type="GO" id="GO:0008289">
    <property type="term" value="F:lipid binding"/>
    <property type="evidence" value="ECO:0007669"/>
    <property type="project" value="InterPro"/>
</dbReference>
<evidence type="ECO:0000313" key="9">
    <source>
        <dbReference type="Proteomes" id="UP000626092"/>
    </source>
</evidence>
<evidence type="ECO:0000313" key="8">
    <source>
        <dbReference type="EMBL" id="KAF7140990.1"/>
    </source>
</evidence>
<dbReference type="PROSITE" id="PS50848">
    <property type="entry name" value="START"/>
    <property type="match status" value="1"/>
</dbReference>
<keyword evidence="3" id="KW-0371">Homeobox</keyword>
<evidence type="ECO:0000256" key="2">
    <source>
        <dbReference type="ARBA" id="ARBA00023125"/>
    </source>
</evidence>
<proteinExistence type="predicted"/>
<dbReference type="SUPFAM" id="SSF55961">
    <property type="entry name" value="Bet v1-like"/>
    <property type="match status" value="2"/>
</dbReference>
<dbReference type="Gene3D" id="3.30.530.20">
    <property type="match status" value="1"/>
</dbReference>
<evidence type="ECO:0000256" key="1">
    <source>
        <dbReference type="ARBA" id="ARBA00023015"/>
    </source>
</evidence>
<name>A0A834GVG1_RHOSS</name>
<dbReference type="PANTHER" id="PTHR45654:SF9">
    <property type="entry name" value="HOMEOBOX-LEUCINE ZIPPER PROTEIN HDG10-RELATED"/>
    <property type="match status" value="1"/>
</dbReference>
<keyword evidence="9" id="KW-1185">Reference proteome</keyword>
<evidence type="ECO:0000256" key="6">
    <source>
        <dbReference type="SAM" id="SignalP"/>
    </source>
</evidence>
<dbReference type="SMART" id="SM00234">
    <property type="entry name" value="START"/>
    <property type="match status" value="1"/>
</dbReference>
<organism evidence="8 9">
    <name type="scientific">Rhododendron simsii</name>
    <name type="common">Sims's rhododendron</name>
    <dbReference type="NCBI Taxonomy" id="118357"/>
    <lineage>
        <taxon>Eukaryota</taxon>
        <taxon>Viridiplantae</taxon>
        <taxon>Streptophyta</taxon>
        <taxon>Embryophyta</taxon>
        <taxon>Tracheophyta</taxon>
        <taxon>Spermatophyta</taxon>
        <taxon>Magnoliopsida</taxon>
        <taxon>eudicotyledons</taxon>
        <taxon>Gunneridae</taxon>
        <taxon>Pentapetalae</taxon>
        <taxon>asterids</taxon>
        <taxon>Ericales</taxon>
        <taxon>Ericaceae</taxon>
        <taxon>Ericoideae</taxon>
        <taxon>Rhodoreae</taxon>
        <taxon>Rhododendron</taxon>
    </lineage>
</organism>
<dbReference type="Pfam" id="PF01852">
    <property type="entry name" value="START"/>
    <property type="match status" value="1"/>
</dbReference>
<keyword evidence="2" id="KW-0238">DNA-binding</keyword>
<dbReference type="Proteomes" id="UP000626092">
    <property type="component" value="Unassembled WGS sequence"/>
</dbReference>
<keyword evidence="6" id="KW-0732">Signal</keyword>
<feature type="domain" description="START" evidence="7">
    <location>
        <begin position="175"/>
        <end position="348"/>
    </location>
</feature>
<evidence type="ECO:0000256" key="4">
    <source>
        <dbReference type="ARBA" id="ARBA00023163"/>
    </source>
</evidence>
<protein>
    <recommendedName>
        <fullName evidence="7">START domain-containing protein</fullName>
    </recommendedName>
</protein>
<evidence type="ECO:0000256" key="5">
    <source>
        <dbReference type="ARBA" id="ARBA00023242"/>
    </source>
</evidence>
<dbReference type="Pfam" id="PF25797">
    <property type="entry name" value="PDF2_C"/>
    <property type="match status" value="1"/>
</dbReference>
<sequence length="598" mass="67436">MFAALSIYLLTDLGIFQAQNAREEGNALRKENERLKMENFETRKMLKDEFCSRCKDISNEVSDHILELLQIEKSQLIDKYERLSNLLNSMGISASKRLSLPHSLGSSSDPQENFMGQRIGGISLHQDLDSTNHNDHIQLYREKQLEHSDMSHMALTIAKAANELSTLLVSESLWIKDPTNRRYVIHYKNYEKTFTRINHLESSRVRFESSKVKGLVRMNATQLVEMLLDSEYEQMHILSPLVAPRDFYFLRYCHQIGEGEWMIVEVSYDIFHGSRERDCHSHSWRLPSGCIVRDLSNGCSMITWVEHVEVNDKALTHQLYRDFISCGLAYGAERWLLTLQRMCERFYYNMIESHDLGEGRRSIMTLSHRMVKNLCANLGMKNKLDIPHLPENKNIEIRFSVFTSSVGGQTDGLIVNAATSIWLPLSCPSVFEFLRDEKMRAQWDILAKGISFQEIAKMSYGDHTGNRISIIQPVISSGNNILVLQESSIDHLGAIVAYAPVDIASLDMAVNGRDSSYIPLVPSGFVISSDGHPGTTVGASTSTTTNPEGSLLTIVFQIQDCDASSPKHVSMEMVASVHALISSTVRSIKSALNCSSLA</sequence>
<dbReference type="InterPro" id="IPR023393">
    <property type="entry name" value="START-like_dom_sf"/>
</dbReference>
<keyword evidence="4" id="KW-0804">Transcription</keyword>
<dbReference type="CDD" id="cd08875">
    <property type="entry name" value="START_ArGLABRA2_like"/>
    <property type="match status" value="1"/>
</dbReference>
<comment type="caution">
    <text evidence="8">The sequence shown here is derived from an EMBL/GenBank/DDBJ whole genome shotgun (WGS) entry which is preliminary data.</text>
</comment>
<dbReference type="InterPro" id="IPR042160">
    <property type="entry name" value="HD-Zip_IV"/>
</dbReference>
<dbReference type="PANTHER" id="PTHR45654">
    <property type="entry name" value="HOMEOBOX-LEUCINE ZIPPER PROTEIN MERISTEM L1"/>
    <property type="match status" value="1"/>
</dbReference>
<dbReference type="InterPro" id="IPR002913">
    <property type="entry name" value="START_lipid-bd_dom"/>
</dbReference>
<feature type="chain" id="PRO_5032276458" description="START domain-containing protein" evidence="6">
    <location>
        <begin position="19"/>
        <end position="598"/>
    </location>
</feature>
<keyword evidence="5" id="KW-0539">Nucleus</keyword>
<accession>A0A834GVG1</accession>
<evidence type="ECO:0000259" key="7">
    <source>
        <dbReference type="PROSITE" id="PS50848"/>
    </source>
</evidence>
<dbReference type="EMBL" id="WJXA01000006">
    <property type="protein sequence ID" value="KAF7140990.1"/>
    <property type="molecule type" value="Genomic_DNA"/>
</dbReference>